<name>A0AA92WHX6_9BACT</name>
<organism evidence="1 2">
    <name type="scientific">Segatella copri</name>
    <dbReference type="NCBI Taxonomy" id="165179"/>
    <lineage>
        <taxon>Bacteria</taxon>
        <taxon>Pseudomonadati</taxon>
        <taxon>Bacteroidota</taxon>
        <taxon>Bacteroidia</taxon>
        <taxon>Bacteroidales</taxon>
        <taxon>Prevotellaceae</taxon>
        <taxon>Segatella</taxon>
    </lineage>
</organism>
<evidence type="ECO:0000313" key="2">
    <source>
        <dbReference type="Proteomes" id="UP000284990"/>
    </source>
</evidence>
<gene>
    <name evidence="1" type="ORF">DW916_10955</name>
</gene>
<reference evidence="1 2" key="1">
    <citation type="submission" date="2018-08" db="EMBL/GenBank/DDBJ databases">
        <title>A genome reference for cultivated species of the human gut microbiota.</title>
        <authorList>
            <person name="Zou Y."/>
            <person name="Xue W."/>
            <person name="Luo G."/>
        </authorList>
    </citation>
    <scope>NUCLEOTIDE SEQUENCE [LARGE SCALE GENOMIC DNA]</scope>
    <source>
        <strain evidence="1 2">AM42-23AC</strain>
    </source>
</reference>
<sequence>MADKINSEILQRAFESIRDERAKGANTARRIGDAFLSLLAYASQDNGAYLSREHDDAAMGLITFLKGLVSEGVAHLNQGAQFGGFVSGMTTGKGAAIDGDGNAEVESVKVRSYMQVLELIVNRLSAFEGDQFFTESDTIEQVDDLGSGCYGLHLRSKYQGYFTAQHVNNVIKGVVNNLATATTSSTSASYYTSWMRINSVNAVQNYIEVTLYPDTEVPGGQNFPPCELMNIARFGNQTDETLQSCFYVSSTEGRIVKLTGVTKPILDDYNYGMVFGTVPEWVQSLNLPLVKGRDYLYAAGIITQDIIQIDYHGKPIVTYVDRGPWSETADYYSASLNEDTQKYETSDVWYTGCKWRCQKTGTHTAPRWNNTDWAMIEGNPAFTIDFLEDETLYDFDNFRAPLTIVATLYGQDITSDILDSDVAWTRYTENRAGEQRVTSDNIWSLEVGSKAGKAIVLTQSDLSIDSEGVPAKIRFTATVTLRDGLGDEVAQDSITLECV</sequence>
<dbReference type="AlphaFoldDB" id="A0AA92WHX6"/>
<accession>A0AA92WHX6</accession>
<evidence type="ECO:0000313" key="1">
    <source>
        <dbReference type="EMBL" id="RHA84771.1"/>
    </source>
</evidence>
<dbReference type="RefSeq" id="WP_118191055.1">
    <property type="nucleotide sequence ID" value="NZ_QSFW01000023.1"/>
</dbReference>
<comment type="caution">
    <text evidence="1">The sequence shown here is derived from an EMBL/GenBank/DDBJ whole genome shotgun (WGS) entry which is preliminary data.</text>
</comment>
<proteinExistence type="predicted"/>
<dbReference type="EMBL" id="QSFW01000023">
    <property type="protein sequence ID" value="RHA84771.1"/>
    <property type="molecule type" value="Genomic_DNA"/>
</dbReference>
<dbReference type="Proteomes" id="UP000284990">
    <property type="component" value="Unassembled WGS sequence"/>
</dbReference>
<protein>
    <submittedName>
        <fullName evidence="1">Uncharacterized protein</fullName>
    </submittedName>
</protein>